<protein>
    <submittedName>
        <fullName evidence="2">Uncharacterized protein</fullName>
    </submittedName>
</protein>
<feature type="compositionally biased region" description="Basic residues" evidence="1">
    <location>
        <begin position="75"/>
        <end position="88"/>
    </location>
</feature>
<evidence type="ECO:0000256" key="1">
    <source>
        <dbReference type="SAM" id="MobiDB-lite"/>
    </source>
</evidence>
<dbReference type="Proteomes" id="UP000198504">
    <property type="component" value="Unassembled WGS sequence"/>
</dbReference>
<feature type="region of interest" description="Disordered" evidence="1">
    <location>
        <begin position="69"/>
        <end position="88"/>
    </location>
</feature>
<evidence type="ECO:0000313" key="2">
    <source>
        <dbReference type="EMBL" id="SER33511.1"/>
    </source>
</evidence>
<reference evidence="3" key="1">
    <citation type="submission" date="2016-10" db="EMBL/GenBank/DDBJ databases">
        <authorList>
            <person name="Varghese N."/>
            <person name="Submissions S."/>
        </authorList>
    </citation>
    <scope>NUCLEOTIDE SEQUENCE [LARGE SCALE GENOMIC DNA]</scope>
    <source>
        <strain evidence="3">CGMCC 4.6856</strain>
    </source>
</reference>
<feature type="non-terminal residue" evidence="2">
    <location>
        <position position="1"/>
    </location>
</feature>
<accession>A0A1H9NCH2</accession>
<name>A0A1H9NCH2_9ACTN</name>
<gene>
    <name evidence="2" type="ORF">SAMN05421756_11376</name>
</gene>
<dbReference type="AlphaFoldDB" id="A0A1H9NCH2"/>
<organism evidence="2 3">
    <name type="scientific">Microlunatus flavus</name>
    <dbReference type="NCBI Taxonomy" id="1036181"/>
    <lineage>
        <taxon>Bacteria</taxon>
        <taxon>Bacillati</taxon>
        <taxon>Actinomycetota</taxon>
        <taxon>Actinomycetes</taxon>
        <taxon>Propionibacteriales</taxon>
        <taxon>Propionibacteriaceae</taxon>
        <taxon>Microlunatus</taxon>
    </lineage>
</organism>
<keyword evidence="3" id="KW-1185">Reference proteome</keyword>
<proteinExistence type="predicted"/>
<sequence length="88" mass="9453">AAVEPACAADRDGDGWVSRKVGPNGVVCVAWQQVSVGKHRAGSRCDVLVTDQVLQFWIGSELLKTVTRTSSGEVRKKHAAGSRPRPRV</sequence>
<evidence type="ECO:0000313" key="3">
    <source>
        <dbReference type="Proteomes" id="UP000198504"/>
    </source>
</evidence>
<dbReference type="EMBL" id="FOFA01000013">
    <property type="protein sequence ID" value="SER33511.1"/>
    <property type="molecule type" value="Genomic_DNA"/>
</dbReference>